<name>A0A936ZYF2_9FLAO</name>
<dbReference type="EMBL" id="JAERQJ010000004">
    <property type="protein sequence ID" value="MBL0684233.1"/>
    <property type="molecule type" value="Genomic_DNA"/>
</dbReference>
<accession>A0A936ZYF2</accession>
<evidence type="ECO:0000313" key="2">
    <source>
        <dbReference type="EMBL" id="MBL0684233.1"/>
    </source>
</evidence>
<dbReference type="RefSeq" id="WP_201920038.1">
    <property type="nucleotide sequence ID" value="NZ_BAABAX010000003.1"/>
</dbReference>
<comment type="caution">
    <text evidence="2">The sequence shown here is derived from an EMBL/GenBank/DDBJ whole genome shotgun (WGS) entry which is preliminary data.</text>
</comment>
<keyword evidence="3" id="KW-1185">Reference proteome</keyword>
<organism evidence="2 3">
    <name type="scientific">Aquimarina mytili</name>
    <dbReference type="NCBI Taxonomy" id="874423"/>
    <lineage>
        <taxon>Bacteria</taxon>
        <taxon>Pseudomonadati</taxon>
        <taxon>Bacteroidota</taxon>
        <taxon>Flavobacteriia</taxon>
        <taxon>Flavobacteriales</taxon>
        <taxon>Flavobacteriaceae</taxon>
        <taxon>Aquimarina</taxon>
    </lineage>
</organism>
<feature type="signal peptide" evidence="1">
    <location>
        <begin position="1"/>
        <end position="20"/>
    </location>
</feature>
<dbReference type="Proteomes" id="UP000651057">
    <property type="component" value="Unassembled WGS sequence"/>
</dbReference>
<evidence type="ECO:0000313" key="3">
    <source>
        <dbReference type="Proteomes" id="UP000651057"/>
    </source>
</evidence>
<reference evidence="2" key="1">
    <citation type="submission" date="2021-01" db="EMBL/GenBank/DDBJ databases">
        <authorList>
            <person name="Zhong Y.L."/>
        </authorList>
    </citation>
    <scope>NUCLEOTIDE SEQUENCE</scope>
    <source>
        <strain evidence="2">KCTC 23302</strain>
    </source>
</reference>
<keyword evidence="1" id="KW-0732">Signal</keyword>
<gene>
    <name evidence="2" type="ORF">JJQ60_11945</name>
</gene>
<evidence type="ECO:0000256" key="1">
    <source>
        <dbReference type="SAM" id="SignalP"/>
    </source>
</evidence>
<feature type="chain" id="PRO_5037347725" evidence="1">
    <location>
        <begin position="21"/>
        <end position="240"/>
    </location>
</feature>
<dbReference type="AlphaFoldDB" id="A0A936ZYF2"/>
<protein>
    <submittedName>
        <fullName evidence="2">Uncharacterized protein</fullName>
    </submittedName>
</protein>
<proteinExistence type="predicted"/>
<sequence length="240" mass="28180">MKLIKLLFSISLLCISSALFSQKEENQLNTNDSIIKHTYSNEELKIYFSGPIEVLKNTSDNKLGYFFKSNDVIRFTTKEAHRPNNIPITQEVQRIIEHPEQVSIPQKITDVLSTVEDQQYLHKENHLMYHPLSSSFSRNPNLSTLFVLPKKTKRKVKAKIRQYVNDHELFQISGAIKRIKIKNKKVLSWRLQNMKTRLDHFMVFGKNHNYLFVSSPYGSNNRIEAIIAKSKYTKYIKKKY</sequence>